<accession>A0A1H5JGK1</accession>
<evidence type="ECO:0000256" key="1">
    <source>
        <dbReference type="SAM" id="Phobius"/>
    </source>
</evidence>
<protein>
    <submittedName>
        <fullName evidence="2">Uncharacterized protein</fullName>
    </submittedName>
</protein>
<name>A0A1H5JGK1_9BRAD</name>
<sequence>MIVLAIVATICAVLTSLIVLYANSMSPTGYEFIGVGYIWLAWIAAAVFWLAWWFK</sequence>
<proteinExistence type="predicted"/>
<organism evidence="2 4">
    <name type="scientific">Bradyrhizobium lablabi</name>
    <dbReference type="NCBI Taxonomy" id="722472"/>
    <lineage>
        <taxon>Bacteria</taxon>
        <taxon>Pseudomonadati</taxon>
        <taxon>Pseudomonadota</taxon>
        <taxon>Alphaproteobacteria</taxon>
        <taxon>Hyphomicrobiales</taxon>
        <taxon>Nitrobacteraceae</taxon>
        <taxon>Bradyrhizobium</taxon>
    </lineage>
</organism>
<keyword evidence="1" id="KW-0812">Transmembrane</keyword>
<reference evidence="2 4" key="1">
    <citation type="submission" date="2016-10" db="EMBL/GenBank/DDBJ databases">
        <authorList>
            <person name="de Groot N.N."/>
        </authorList>
    </citation>
    <scope>NUCLEOTIDE SEQUENCE [LARGE SCALE GENOMIC DNA]</scope>
    <source>
        <strain evidence="2 4">GAS522</strain>
    </source>
</reference>
<dbReference type="RefSeq" id="WP_171945030.1">
    <property type="nucleotide sequence ID" value="NZ_FNTI01000001.1"/>
</dbReference>
<dbReference type="EMBL" id="FNTI01000001">
    <property type="protein sequence ID" value="SEE53212.1"/>
    <property type="molecule type" value="Genomic_DNA"/>
</dbReference>
<evidence type="ECO:0000313" key="2">
    <source>
        <dbReference type="EMBL" id="SEE51693.1"/>
    </source>
</evidence>
<evidence type="ECO:0000313" key="3">
    <source>
        <dbReference type="EMBL" id="SEE53212.1"/>
    </source>
</evidence>
<dbReference type="Proteomes" id="UP000183208">
    <property type="component" value="Unassembled WGS sequence"/>
</dbReference>
<feature type="transmembrane region" description="Helical" evidence="1">
    <location>
        <begin position="32"/>
        <end position="54"/>
    </location>
</feature>
<keyword evidence="1" id="KW-0472">Membrane</keyword>
<dbReference type="AlphaFoldDB" id="A0A1H5JGK1"/>
<evidence type="ECO:0000313" key="4">
    <source>
        <dbReference type="Proteomes" id="UP000183208"/>
    </source>
</evidence>
<gene>
    <name evidence="2" type="ORF">SAMN05444171_7818</name>
    <name evidence="3" type="ORF">SAMN05444171_7885</name>
</gene>
<keyword evidence="1" id="KW-1133">Transmembrane helix</keyword>
<dbReference type="EMBL" id="FNTI01000001">
    <property type="protein sequence ID" value="SEE51693.1"/>
    <property type="molecule type" value="Genomic_DNA"/>
</dbReference>